<evidence type="ECO:0000313" key="2">
    <source>
        <dbReference type="Proteomes" id="UP000233551"/>
    </source>
</evidence>
<accession>A0A2I0K934</accession>
<dbReference type="PANTHER" id="PTHR34072:SF54">
    <property type="entry name" value="POLYPROTEIN"/>
    <property type="match status" value="1"/>
</dbReference>
<name>A0A2I0K934_PUNGR</name>
<dbReference type="Gene3D" id="3.10.20.370">
    <property type="match status" value="1"/>
</dbReference>
<evidence type="ECO:0000313" key="1">
    <source>
        <dbReference type="EMBL" id="PKI64613.1"/>
    </source>
</evidence>
<reference evidence="1 2" key="1">
    <citation type="submission" date="2017-11" db="EMBL/GenBank/DDBJ databases">
        <title>De-novo sequencing of pomegranate (Punica granatum L.) genome.</title>
        <authorList>
            <person name="Akparov Z."/>
            <person name="Amiraslanov A."/>
            <person name="Hajiyeva S."/>
            <person name="Abbasov M."/>
            <person name="Kaur K."/>
            <person name="Hamwieh A."/>
            <person name="Solovyev V."/>
            <person name="Salamov A."/>
            <person name="Braich B."/>
            <person name="Kosarev P."/>
            <person name="Mahmoud A."/>
            <person name="Hajiyev E."/>
            <person name="Babayeva S."/>
            <person name="Izzatullayeva V."/>
            <person name="Mammadov A."/>
            <person name="Mammadov A."/>
            <person name="Sharifova S."/>
            <person name="Ojaghi J."/>
            <person name="Eynullazada K."/>
            <person name="Bayramov B."/>
            <person name="Abdulazimova A."/>
            <person name="Shahmuradov I."/>
        </authorList>
    </citation>
    <scope>NUCLEOTIDE SEQUENCE [LARGE SCALE GENOMIC DNA]</scope>
    <source>
        <strain evidence="2">cv. AG2017</strain>
        <tissue evidence="1">Leaf</tissue>
    </source>
</reference>
<dbReference type="InterPro" id="IPR043502">
    <property type="entry name" value="DNA/RNA_pol_sf"/>
</dbReference>
<dbReference type="GO" id="GO:0004519">
    <property type="term" value="F:endonuclease activity"/>
    <property type="evidence" value="ECO:0007669"/>
    <property type="project" value="UniProtKB-KW"/>
</dbReference>
<organism evidence="1 2">
    <name type="scientific">Punica granatum</name>
    <name type="common">Pomegranate</name>
    <dbReference type="NCBI Taxonomy" id="22663"/>
    <lineage>
        <taxon>Eukaryota</taxon>
        <taxon>Viridiplantae</taxon>
        <taxon>Streptophyta</taxon>
        <taxon>Embryophyta</taxon>
        <taxon>Tracheophyta</taxon>
        <taxon>Spermatophyta</taxon>
        <taxon>Magnoliopsida</taxon>
        <taxon>eudicotyledons</taxon>
        <taxon>Gunneridae</taxon>
        <taxon>Pentapetalae</taxon>
        <taxon>rosids</taxon>
        <taxon>malvids</taxon>
        <taxon>Myrtales</taxon>
        <taxon>Lythraceae</taxon>
        <taxon>Punica</taxon>
    </lineage>
</organism>
<sequence length="383" mass="45004">MMMMQPTEEGVRDNPKVQKQMPHIHSFKSNGMPVYFFREPGEKHCYWDVCDCGDCDIYYRKKRKGSHCFEEAQKKADPKPDPDPGADENLSTVLKKKKVLPCYKPILKWVRKQKWEDPEEIRDYLKDMVPASISERLVHKMEQKGKLAATPSVTNVSLSVETHSRKSFRSKLDALNEVSYLNEDDKISSTDLPLINPYIAFSKQLSFSPIRSIRQLIRQSPHLVKEYVQSTRFDQHPIQALETEQLLWISSMGKRILQTDASDRYWGAVLLEELNGKRHICGYRSGRFKPLEQQYHSTFKEILAIINGIKKFEFHLMGYKFLVEMDMSSFPKMLQFKQKQLPHPQLLRWVEWFSKFDFEVKHIKGKHNTLADFLSRKEQALTR</sequence>
<dbReference type="SUPFAM" id="SSF56672">
    <property type="entry name" value="DNA/RNA polymerases"/>
    <property type="match status" value="1"/>
</dbReference>
<comment type="caution">
    <text evidence="1">The sequence shown here is derived from an EMBL/GenBank/DDBJ whole genome shotgun (WGS) entry which is preliminary data.</text>
</comment>
<keyword evidence="2" id="KW-1185">Reference proteome</keyword>
<dbReference type="InterPro" id="IPR041373">
    <property type="entry name" value="RT_RNaseH"/>
</dbReference>
<dbReference type="GO" id="GO:0016787">
    <property type="term" value="F:hydrolase activity"/>
    <property type="evidence" value="ECO:0007669"/>
    <property type="project" value="UniProtKB-KW"/>
</dbReference>
<dbReference type="STRING" id="22663.A0A2I0K934"/>
<dbReference type="AlphaFoldDB" id="A0A2I0K934"/>
<protein>
    <submittedName>
        <fullName evidence="1">Uncharacterized protein</fullName>
    </submittedName>
</protein>
<dbReference type="Pfam" id="PF17917">
    <property type="entry name" value="RT_RNaseH"/>
    <property type="match status" value="1"/>
</dbReference>
<gene>
    <name evidence="1" type="ORF">CRG98_015045</name>
</gene>
<proteinExistence type="predicted"/>
<dbReference type="CDD" id="cd09274">
    <property type="entry name" value="RNase_HI_RT_Ty3"/>
    <property type="match status" value="1"/>
</dbReference>
<dbReference type="GO" id="GO:0003964">
    <property type="term" value="F:RNA-directed DNA polymerase activity"/>
    <property type="evidence" value="ECO:0007669"/>
    <property type="project" value="UniProtKB-KW"/>
</dbReference>
<dbReference type="Proteomes" id="UP000233551">
    <property type="component" value="Unassembled WGS sequence"/>
</dbReference>
<dbReference type="PANTHER" id="PTHR34072">
    <property type="entry name" value="ENZYMATIC POLYPROTEIN-RELATED"/>
    <property type="match status" value="1"/>
</dbReference>
<dbReference type="EMBL" id="PGOL01000803">
    <property type="protein sequence ID" value="PKI64613.1"/>
    <property type="molecule type" value="Genomic_DNA"/>
</dbReference>
<dbReference type="GeneID" id="116201072"/>